<feature type="region of interest" description="Disordered" evidence="1">
    <location>
        <begin position="1"/>
        <end position="21"/>
    </location>
</feature>
<feature type="region of interest" description="Disordered" evidence="1">
    <location>
        <begin position="39"/>
        <end position="131"/>
    </location>
</feature>
<protein>
    <submittedName>
        <fullName evidence="2">Uncharacterized protein</fullName>
    </submittedName>
</protein>
<proteinExistence type="predicted"/>
<evidence type="ECO:0000256" key="1">
    <source>
        <dbReference type="SAM" id="MobiDB-lite"/>
    </source>
</evidence>
<organism evidence="2 3">
    <name type="scientific">Streptomyces tateyamensis</name>
    <dbReference type="NCBI Taxonomy" id="565073"/>
    <lineage>
        <taxon>Bacteria</taxon>
        <taxon>Bacillati</taxon>
        <taxon>Actinomycetota</taxon>
        <taxon>Actinomycetes</taxon>
        <taxon>Kitasatosporales</taxon>
        <taxon>Streptomycetaceae</taxon>
        <taxon>Streptomyces</taxon>
    </lineage>
</organism>
<dbReference type="Proteomes" id="UP000248039">
    <property type="component" value="Unassembled WGS sequence"/>
</dbReference>
<dbReference type="EMBL" id="PYBW01000081">
    <property type="protein sequence ID" value="PYC76831.1"/>
    <property type="molecule type" value="Genomic_DNA"/>
</dbReference>
<feature type="compositionally biased region" description="Basic and acidic residues" evidence="1">
    <location>
        <begin position="46"/>
        <end position="62"/>
    </location>
</feature>
<evidence type="ECO:0000313" key="2">
    <source>
        <dbReference type="EMBL" id="PYC76831.1"/>
    </source>
</evidence>
<reference evidence="2 3" key="1">
    <citation type="submission" date="2018-03" db="EMBL/GenBank/DDBJ databases">
        <title>Bioinformatic expansion and discovery of thiopeptide antibiotics.</title>
        <authorList>
            <person name="Schwalen C.J."/>
            <person name="Hudson G.A."/>
            <person name="Mitchell D.A."/>
        </authorList>
    </citation>
    <scope>NUCLEOTIDE SEQUENCE [LARGE SCALE GENOMIC DNA]</scope>
    <source>
        <strain evidence="2 3">ATCC 21389</strain>
    </source>
</reference>
<accession>A0A2V4NLV5</accession>
<dbReference type="AlphaFoldDB" id="A0A2V4NLV5"/>
<comment type="caution">
    <text evidence="2">The sequence shown here is derived from an EMBL/GenBank/DDBJ whole genome shotgun (WGS) entry which is preliminary data.</text>
</comment>
<name>A0A2V4NLV5_9ACTN</name>
<sequence length="131" mass="13021">MADAPPVDPAVGAEVPGPVAGGLLPRRVRQANLAPQLRAAAVDPAEGERAAAARERSPEEARAAFSSFQRGFSRGRAEPGPVVPAPDIPSAGPAGYAPPPLATRRALAPSPVPPALPVAPSPAPPAPAEGS</sequence>
<feature type="compositionally biased region" description="Pro residues" evidence="1">
    <location>
        <begin position="110"/>
        <end position="131"/>
    </location>
</feature>
<evidence type="ECO:0000313" key="3">
    <source>
        <dbReference type="Proteomes" id="UP000248039"/>
    </source>
</evidence>
<keyword evidence="3" id="KW-1185">Reference proteome</keyword>
<gene>
    <name evidence="2" type="ORF">C7C46_21885</name>
</gene>